<dbReference type="RefSeq" id="WP_071862446.1">
    <property type="nucleotide sequence ID" value="NZ_JBHLVS010000013.1"/>
</dbReference>
<sequence>MDRLVNSLEQKLMPFANKIGTQRHMMAIRKGIVATMPLTIVGSFFTIFLNFPIPSIAAIIEPYLPILDIPFRYTVGILALYATFGIASQLANSYKVDSLTAGILSVMSFLVTAAPPLRVFDNVDGVIDAGRYINIANLGAASLFGAIVTAIISVEIYRIFIEKNITIKMPEGVPPEVTNSFMALIPGGAILLFFWVVRHMIGFDINGFLSNLLMPFKDVLAGNSLFGGLLTVFLICFFWVLGIHGPAIMGPVIRPFWELSIAENMEAFADGASAHAMPNIFTEQFLQWFIWIGGAGTTLALVVFFMFSKSKYLKSLGRLSFLPGLFNINEPMIFGAPIVMNPLLGIPFIVAPLVTTTLSYFLTVSGIIPMMVARYGFTIPAPIAAWMSTDWSIGAAILVIINFLISMAIYYPFFKVFEKQQLAREAAEVEAEEKAKKAKAEQLQGATSN</sequence>
<feature type="transmembrane region" description="Helical" evidence="10">
    <location>
        <begin position="32"/>
        <end position="51"/>
    </location>
</feature>
<dbReference type="InterPro" id="IPR051088">
    <property type="entry name" value="PTS_Sugar-EIIC/EIIB"/>
</dbReference>
<evidence type="ECO:0000256" key="1">
    <source>
        <dbReference type="ARBA" id="ARBA00004651"/>
    </source>
</evidence>
<feature type="transmembrane region" description="Helical" evidence="10">
    <location>
        <begin position="285"/>
        <end position="307"/>
    </location>
</feature>
<name>A0A1L8SUG5_9ENTE</name>
<dbReference type="PANTHER" id="PTHR33989:SF11">
    <property type="entry name" value="LICHENAN PERMEASE IIC COMPONENT"/>
    <property type="match status" value="1"/>
</dbReference>
<evidence type="ECO:0000313" key="13">
    <source>
        <dbReference type="Proteomes" id="UP000183700"/>
    </source>
</evidence>
<feature type="transmembrane region" description="Helical" evidence="10">
    <location>
        <begin position="391"/>
        <end position="414"/>
    </location>
</feature>
<dbReference type="InterPro" id="IPR004501">
    <property type="entry name" value="PTS_EIIC_3"/>
</dbReference>
<dbReference type="PANTHER" id="PTHR33989">
    <property type="match status" value="1"/>
</dbReference>
<evidence type="ECO:0000256" key="6">
    <source>
        <dbReference type="ARBA" id="ARBA00022989"/>
    </source>
</evidence>
<dbReference type="PROSITE" id="PS51105">
    <property type="entry name" value="PTS_EIIC_TYPE_3"/>
    <property type="match status" value="1"/>
</dbReference>
<comment type="caution">
    <text evidence="12">The sequence shown here is derived from an EMBL/GenBank/DDBJ whole genome shotgun (WGS) entry which is preliminary data.</text>
</comment>
<feature type="coiled-coil region" evidence="9">
    <location>
        <begin position="419"/>
        <end position="446"/>
    </location>
</feature>
<dbReference type="OrthoDB" id="1550290at2"/>
<feature type="transmembrane region" description="Helical" evidence="10">
    <location>
        <begin position="358"/>
        <end position="379"/>
    </location>
</feature>
<reference evidence="12 13" key="1">
    <citation type="submission" date="2014-12" db="EMBL/GenBank/DDBJ databases">
        <title>Draft genome sequences of 29 type strains of Enterococci.</title>
        <authorList>
            <person name="Zhong Z."/>
            <person name="Sun Z."/>
            <person name="Liu W."/>
            <person name="Zhang W."/>
            <person name="Zhang H."/>
        </authorList>
    </citation>
    <scope>NUCLEOTIDE SEQUENCE [LARGE SCALE GENOMIC DNA]</scope>
    <source>
        <strain evidence="12 13">DSM 22802</strain>
    </source>
</reference>
<dbReference type="InterPro" id="IPR004796">
    <property type="entry name" value="PTS_IIC_cello"/>
</dbReference>
<dbReference type="GO" id="GO:1901264">
    <property type="term" value="P:carbohydrate derivative transport"/>
    <property type="evidence" value="ECO:0007669"/>
    <property type="project" value="TreeGrafter"/>
</dbReference>
<keyword evidence="6 10" id="KW-1133">Transmembrane helix</keyword>
<feature type="transmembrane region" description="Helical" evidence="10">
    <location>
        <begin position="71"/>
        <end position="91"/>
    </location>
</feature>
<gene>
    <name evidence="12" type="ORF">RV00_GL002659</name>
</gene>
<dbReference type="PIRSF" id="PIRSF006351">
    <property type="entry name" value="PTS_EIIC-Cellobiose"/>
    <property type="match status" value="1"/>
</dbReference>
<feature type="domain" description="PTS EIIC type-3" evidence="11">
    <location>
        <begin position="8"/>
        <end position="413"/>
    </location>
</feature>
<evidence type="ECO:0000256" key="9">
    <source>
        <dbReference type="SAM" id="Coils"/>
    </source>
</evidence>
<feature type="transmembrane region" description="Helical" evidence="10">
    <location>
        <begin position="135"/>
        <end position="160"/>
    </location>
</feature>
<keyword evidence="13" id="KW-1185">Reference proteome</keyword>
<keyword evidence="3 8" id="KW-1003">Cell membrane</keyword>
<keyword evidence="2 8" id="KW-0813">Transport</keyword>
<evidence type="ECO:0000256" key="5">
    <source>
        <dbReference type="ARBA" id="ARBA00022692"/>
    </source>
</evidence>
<feature type="transmembrane region" description="Helical" evidence="10">
    <location>
        <begin position="181"/>
        <end position="201"/>
    </location>
</feature>
<dbReference type="Proteomes" id="UP000183700">
    <property type="component" value="Unassembled WGS sequence"/>
</dbReference>
<keyword evidence="7 8" id="KW-0472">Membrane</keyword>
<evidence type="ECO:0000256" key="3">
    <source>
        <dbReference type="ARBA" id="ARBA00022475"/>
    </source>
</evidence>
<dbReference type="EMBL" id="JXKM01000006">
    <property type="protein sequence ID" value="OJG35474.1"/>
    <property type="molecule type" value="Genomic_DNA"/>
</dbReference>
<feature type="transmembrane region" description="Helical" evidence="10">
    <location>
        <begin position="221"/>
        <end position="241"/>
    </location>
</feature>
<dbReference type="GO" id="GO:0005886">
    <property type="term" value="C:plasma membrane"/>
    <property type="evidence" value="ECO:0007669"/>
    <property type="project" value="UniProtKB-SubCell"/>
</dbReference>
<evidence type="ECO:0000259" key="11">
    <source>
        <dbReference type="PROSITE" id="PS51105"/>
    </source>
</evidence>
<dbReference type="GO" id="GO:0009401">
    <property type="term" value="P:phosphoenolpyruvate-dependent sugar phosphotransferase system"/>
    <property type="evidence" value="ECO:0007669"/>
    <property type="project" value="InterPro"/>
</dbReference>
<dbReference type="Pfam" id="PF02378">
    <property type="entry name" value="PTS_EIIC"/>
    <property type="match status" value="1"/>
</dbReference>
<evidence type="ECO:0000256" key="4">
    <source>
        <dbReference type="ARBA" id="ARBA00022597"/>
    </source>
</evidence>
<dbReference type="GO" id="GO:0008982">
    <property type="term" value="F:protein-N(PI)-phosphohistidine-sugar phosphotransferase activity"/>
    <property type="evidence" value="ECO:0007669"/>
    <property type="project" value="UniProtKB-UniRule"/>
</dbReference>
<organism evidence="12 13">
    <name type="scientific">Enterococcus devriesei</name>
    <dbReference type="NCBI Taxonomy" id="319970"/>
    <lineage>
        <taxon>Bacteria</taxon>
        <taxon>Bacillati</taxon>
        <taxon>Bacillota</taxon>
        <taxon>Bacilli</taxon>
        <taxon>Lactobacillales</taxon>
        <taxon>Enterococcaceae</taxon>
        <taxon>Enterococcus</taxon>
    </lineage>
</organism>
<evidence type="ECO:0000256" key="7">
    <source>
        <dbReference type="ARBA" id="ARBA00023136"/>
    </source>
</evidence>
<evidence type="ECO:0000313" key="12">
    <source>
        <dbReference type="EMBL" id="OJG35474.1"/>
    </source>
</evidence>
<keyword evidence="4 8" id="KW-0762">Sugar transport</keyword>
<feature type="transmembrane region" description="Helical" evidence="10">
    <location>
        <begin position="332"/>
        <end position="351"/>
    </location>
</feature>
<dbReference type="STRING" id="319970.RV00_GL002659"/>
<keyword evidence="9" id="KW-0175">Coiled coil</keyword>
<feature type="transmembrane region" description="Helical" evidence="10">
    <location>
        <begin position="98"/>
        <end position="115"/>
    </location>
</feature>
<dbReference type="NCBIfam" id="TIGR00410">
    <property type="entry name" value="lacE"/>
    <property type="match status" value="1"/>
</dbReference>
<dbReference type="AlphaFoldDB" id="A0A1L8SUG5"/>
<dbReference type="InterPro" id="IPR003352">
    <property type="entry name" value="PTS_EIIC"/>
</dbReference>
<evidence type="ECO:0000256" key="2">
    <source>
        <dbReference type="ARBA" id="ARBA00022448"/>
    </source>
</evidence>
<evidence type="ECO:0000256" key="8">
    <source>
        <dbReference type="PIRNR" id="PIRNR006351"/>
    </source>
</evidence>
<proteinExistence type="predicted"/>
<protein>
    <recommendedName>
        <fullName evidence="8">Permease IIC component</fullName>
    </recommendedName>
</protein>
<comment type="subcellular location">
    <subcellularLocation>
        <location evidence="1">Cell membrane</location>
        <topology evidence="1">Multi-pass membrane protein</topology>
    </subcellularLocation>
</comment>
<comment type="function">
    <text evidence="8">The phosphoenolpyruvate-dependent sugar phosphotransferase system (PTS), a major carbohydrate active -transport system, catalyzes the phosphorylation of incoming sugar substrates concomitant with their translocation across the cell membrane.</text>
</comment>
<accession>A0A1L8SUG5</accession>
<evidence type="ECO:0000256" key="10">
    <source>
        <dbReference type="SAM" id="Phobius"/>
    </source>
</evidence>
<keyword evidence="5 10" id="KW-0812">Transmembrane</keyword>